<name>A0A1G7MD76_9BACL</name>
<dbReference type="InterPro" id="IPR001360">
    <property type="entry name" value="Glyco_hydro_1"/>
</dbReference>
<keyword evidence="6" id="KW-0119">Carbohydrate metabolism</keyword>
<dbReference type="PRINTS" id="PR00131">
    <property type="entry name" value="GLHYDRLASE1"/>
</dbReference>
<feature type="binding site" evidence="10">
    <location>
        <position position="118"/>
    </location>
    <ligand>
        <name>substrate</name>
    </ligand>
</feature>
<dbReference type="Gene3D" id="3.20.20.80">
    <property type="entry name" value="Glycosidases"/>
    <property type="match status" value="1"/>
</dbReference>
<evidence type="ECO:0000256" key="9">
    <source>
        <dbReference type="PIRSR" id="PIRSR617736-1"/>
    </source>
</evidence>
<organism evidence="13 14">
    <name type="scientific">Fontibacillus panacisegetis</name>
    <dbReference type="NCBI Taxonomy" id="670482"/>
    <lineage>
        <taxon>Bacteria</taxon>
        <taxon>Bacillati</taxon>
        <taxon>Bacillota</taxon>
        <taxon>Bacilli</taxon>
        <taxon>Bacillales</taxon>
        <taxon>Paenibacillaceae</taxon>
        <taxon>Fontibacillus</taxon>
    </lineage>
</organism>
<evidence type="ECO:0000256" key="4">
    <source>
        <dbReference type="ARBA" id="ARBA00022801"/>
    </source>
</evidence>
<evidence type="ECO:0000313" key="13">
    <source>
        <dbReference type="EMBL" id="SDF59661.1"/>
    </source>
</evidence>
<dbReference type="InterPro" id="IPR017736">
    <property type="entry name" value="Glyco_hydro_1_beta-glucosidase"/>
</dbReference>
<reference evidence="13 14" key="1">
    <citation type="submission" date="2016-10" db="EMBL/GenBank/DDBJ databases">
        <authorList>
            <person name="de Groot N.N."/>
        </authorList>
    </citation>
    <scope>NUCLEOTIDE SEQUENCE [LARGE SCALE GENOMIC DNA]</scope>
    <source>
        <strain evidence="13 14">DSM 28129</strain>
    </source>
</reference>
<keyword evidence="14" id="KW-1185">Reference proteome</keyword>
<proteinExistence type="inferred from homology"/>
<dbReference type="AlphaFoldDB" id="A0A1G7MD76"/>
<dbReference type="FunFam" id="3.20.20.80:FF:000004">
    <property type="entry name" value="Beta-glucosidase 6-phospho-beta-glucosidase"/>
    <property type="match status" value="1"/>
</dbReference>
<feature type="binding site" evidence="10">
    <location>
        <position position="300"/>
    </location>
    <ligand>
        <name>substrate</name>
    </ligand>
</feature>
<evidence type="ECO:0000256" key="6">
    <source>
        <dbReference type="ARBA" id="ARBA00023277"/>
    </source>
</evidence>
<evidence type="ECO:0000256" key="10">
    <source>
        <dbReference type="PIRSR" id="PIRSR617736-2"/>
    </source>
</evidence>
<keyword evidence="4 12" id="KW-0378">Hydrolase</keyword>
<evidence type="ECO:0000256" key="12">
    <source>
        <dbReference type="RuleBase" id="RU361175"/>
    </source>
</evidence>
<dbReference type="Proteomes" id="UP000198972">
    <property type="component" value="Unassembled WGS sequence"/>
</dbReference>
<evidence type="ECO:0000256" key="1">
    <source>
        <dbReference type="ARBA" id="ARBA00000448"/>
    </source>
</evidence>
<dbReference type="PANTHER" id="PTHR10353:SF36">
    <property type="entry name" value="LP05116P"/>
    <property type="match status" value="1"/>
</dbReference>
<evidence type="ECO:0000256" key="2">
    <source>
        <dbReference type="ARBA" id="ARBA00010838"/>
    </source>
</evidence>
<keyword evidence="8" id="KW-0624">Polysaccharide degradation</keyword>
<accession>A0A1G7MD76</accession>
<comment type="similarity">
    <text evidence="2 12">Belongs to the glycosyl hydrolase 1 family.</text>
</comment>
<dbReference type="Pfam" id="PF00232">
    <property type="entry name" value="Glyco_hydro_1"/>
    <property type="match status" value="1"/>
</dbReference>
<evidence type="ECO:0000256" key="11">
    <source>
        <dbReference type="PROSITE-ProRule" id="PRU10055"/>
    </source>
</evidence>
<feature type="binding site" evidence="10">
    <location>
        <position position="17"/>
    </location>
    <ligand>
        <name>substrate</name>
    </ligand>
</feature>
<feature type="binding site" evidence="10">
    <location>
        <position position="402"/>
    </location>
    <ligand>
        <name>substrate</name>
    </ligand>
</feature>
<dbReference type="SUPFAM" id="SSF51445">
    <property type="entry name" value="(Trans)glycosidases"/>
    <property type="match status" value="1"/>
</dbReference>
<protein>
    <recommendedName>
        <fullName evidence="3 12">Beta-glucosidase</fullName>
        <ecNumber evidence="3 12">3.2.1.21</ecNumber>
    </recommendedName>
</protein>
<dbReference type="NCBIfam" id="TIGR03356">
    <property type="entry name" value="BGL"/>
    <property type="match status" value="1"/>
</dbReference>
<dbReference type="OrthoDB" id="9765195at2"/>
<dbReference type="PROSITE" id="PS00653">
    <property type="entry name" value="GLYCOSYL_HYDROL_F1_2"/>
    <property type="match status" value="1"/>
</dbReference>
<dbReference type="RefSeq" id="WP_091230644.1">
    <property type="nucleotide sequence ID" value="NZ_FNBG01000013.1"/>
</dbReference>
<keyword evidence="7 12" id="KW-0326">Glycosidase</keyword>
<feature type="binding site" evidence="10">
    <location>
        <position position="162"/>
    </location>
    <ligand>
        <name>substrate</name>
    </ligand>
</feature>
<sequence>MSFHQDFVWGAATAAYQIEGAAREDGKGPSVWDMCSRIPGFVKDGHTGDIACNHYYRYKEDVQLMKEIGLGAYRLSISWPRVLPEGTGRLNEKGLDFYDRLIDELLNNGITPYVTLFHWDYPQELFKRGGWLNPDSPDWFAEYTKVISDRLSDRVTNWFTQNEPQCYLGLGHSTGTHAPGLKLGHAEFLQATHNSLLAHGKAVQVLRQTSRRPCQIGYAPVGITSYPSDPAPDNIEAARQRTFSITEPHFWMNTWYMDPVLLGRYPEDGLQVFEPWLPEIKSGDMETICQPLDYLGLNIYHGTPTQMGSDHKPEVIPNHDGYPQTLIRWTVSPESLYWGPKFFHERYGLPIVITENGLSSMDWVSLDGKVHDAQRIDFLHRYLREYRRAAADGVPVKGYFCWSFMDNFEWAEGYNERFGLVHVDYRDGKRTIKDSGYWYKSVIESNGDKL</sequence>
<keyword evidence="5" id="KW-0136">Cellulose degradation</keyword>
<dbReference type="GO" id="GO:0030245">
    <property type="term" value="P:cellulose catabolic process"/>
    <property type="evidence" value="ECO:0007669"/>
    <property type="project" value="UniProtKB-KW"/>
</dbReference>
<dbReference type="PANTHER" id="PTHR10353">
    <property type="entry name" value="GLYCOSYL HYDROLASE"/>
    <property type="match status" value="1"/>
</dbReference>
<dbReference type="InterPro" id="IPR018120">
    <property type="entry name" value="Glyco_hydro_1_AS"/>
</dbReference>
<dbReference type="InterPro" id="IPR017853">
    <property type="entry name" value="GH"/>
</dbReference>
<evidence type="ECO:0000256" key="5">
    <source>
        <dbReference type="ARBA" id="ARBA00023001"/>
    </source>
</evidence>
<dbReference type="GO" id="GO:0008422">
    <property type="term" value="F:beta-glucosidase activity"/>
    <property type="evidence" value="ECO:0007669"/>
    <property type="project" value="UniProtKB-EC"/>
</dbReference>
<evidence type="ECO:0000256" key="7">
    <source>
        <dbReference type="ARBA" id="ARBA00023295"/>
    </source>
</evidence>
<feature type="active site" description="Nucleophile" evidence="9 11">
    <location>
        <position position="355"/>
    </location>
</feature>
<evidence type="ECO:0000256" key="3">
    <source>
        <dbReference type="ARBA" id="ARBA00012744"/>
    </source>
</evidence>
<dbReference type="STRING" id="670482.SAMN04488542_11370"/>
<evidence type="ECO:0000313" key="14">
    <source>
        <dbReference type="Proteomes" id="UP000198972"/>
    </source>
</evidence>
<dbReference type="EMBL" id="FNBG01000013">
    <property type="protein sequence ID" value="SDF59661.1"/>
    <property type="molecule type" value="Genomic_DNA"/>
</dbReference>
<dbReference type="GO" id="GO:0005829">
    <property type="term" value="C:cytosol"/>
    <property type="evidence" value="ECO:0007669"/>
    <property type="project" value="TreeGrafter"/>
</dbReference>
<evidence type="ECO:0000256" key="8">
    <source>
        <dbReference type="ARBA" id="ARBA00023326"/>
    </source>
</evidence>
<dbReference type="PROSITE" id="PS00572">
    <property type="entry name" value="GLYCOSYL_HYDROL_F1_1"/>
    <property type="match status" value="1"/>
</dbReference>
<dbReference type="EC" id="3.2.1.21" evidence="3 12"/>
<gene>
    <name evidence="13" type="ORF">SAMN04488542_11370</name>
</gene>
<dbReference type="InterPro" id="IPR033132">
    <property type="entry name" value="GH_1_N_CS"/>
</dbReference>
<feature type="active site" description="Proton donor" evidence="9">
    <location>
        <position position="163"/>
    </location>
</feature>
<comment type="catalytic activity">
    <reaction evidence="1 12">
        <text>Hydrolysis of terminal, non-reducing beta-D-glucosyl residues with release of beta-D-glucose.</text>
        <dbReference type="EC" id="3.2.1.21"/>
    </reaction>
</comment>
<feature type="binding site" evidence="10">
    <location>
        <begin position="409"/>
        <end position="410"/>
    </location>
    <ligand>
        <name>substrate</name>
    </ligand>
</feature>